<dbReference type="InterPro" id="IPR012292">
    <property type="entry name" value="Globin/Proto"/>
</dbReference>
<evidence type="ECO:0000256" key="2">
    <source>
        <dbReference type="ARBA" id="ARBA00022617"/>
    </source>
</evidence>
<dbReference type="InterPro" id="IPR044203">
    <property type="entry name" value="GlbO/GLB3-like"/>
</dbReference>
<dbReference type="RefSeq" id="WP_108974389.1">
    <property type="nucleotide sequence ID" value="NZ_CP022188.1"/>
</dbReference>
<evidence type="ECO:0000313" key="6">
    <source>
        <dbReference type="EMBL" id="AWI80638.1"/>
    </source>
</evidence>
<dbReference type="GO" id="GO:0020037">
    <property type="term" value="F:heme binding"/>
    <property type="evidence" value="ECO:0007669"/>
    <property type="project" value="InterPro"/>
</dbReference>
<dbReference type="Gene3D" id="1.10.490.10">
    <property type="entry name" value="Globins"/>
    <property type="match status" value="1"/>
</dbReference>
<name>A0A2U8H4U4_9RHOO</name>
<evidence type="ECO:0000256" key="5">
    <source>
        <dbReference type="ARBA" id="ARBA00034496"/>
    </source>
</evidence>
<keyword evidence="4" id="KW-0408">Iron</keyword>
<dbReference type="EMBL" id="CP022188">
    <property type="protein sequence ID" value="AWI80638.1"/>
    <property type="molecule type" value="Genomic_DNA"/>
</dbReference>
<dbReference type="InterPro" id="IPR001486">
    <property type="entry name" value="Hemoglobin_trunc"/>
</dbReference>
<dbReference type="CDD" id="cd14773">
    <property type="entry name" value="TrHb2_PhHbO-like_O"/>
    <property type="match status" value="1"/>
</dbReference>
<organism evidence="6 7">
    <name type="scientific">Parazoarcus communis</name>
    <dbReference type="NCBI Taxonomy" id="41977"/>
    <lineage>
        <taxon>Bacteria</taxon>
        <taxon>Pseudomonadati</taxon>
        <taxon>Pseudomonadota</taxon>
        <taxon>Betaproteobacteria</taxon>
        <taxon>Rhodocyclales</taxon>
        <taxon>Zoogloeaceae</taxon>
        <taxon>Parazoarcus</taxon>
    </lineage>
</organism>
<dbReference type="GO" id="GO:0019825">
    <property type="term" value="F:oxygen binding"/>
    <property type="evidence" value="ECO:0007669"/>
    <property type="project" value="InterPro"/>
</dbReference>
<reference evidence="6 7" key="1">
    <citation type="submission" date="2017-06" db="EMBL/GenBank/DDBJ databases">
        <title>Azoarcus sp. TSNA42 complete genome sequence.</title>
        <authorList>
            <person name="Woo J.-H."/>
            <person name="Kim H.-S."/>
        </authorList>
    </citation>
    <scope>NUCLEOTIDE SEQUENCE [LARGE SCALE GENOMIC DNA]</scope>
    <source>
        <strain evidence="6 7">TSNA42</strain>
    </source>
</reference>
<keyword evidence="2" id="KW-0349">Heme</keyword>
<dbReference type="Pfam" id="PF01152">
    <property type="entry name" value="Bac_globin"/>
    <property type="match status" value="1"/>
</dbReference>
<comment type="similarity">
    <text evidence="5">Belongs to the truncated hemoglobin family. Group II subfamily.</text>
</comment>
<evidence type="ECO:0000256" key="1">
    <source>
        <dbReference type="ARBA" id="ARBA00022448"/>
    </source>
</evidence>
<evidence type="ECO:0000256" key="4">
    <source>
        <dbReference type="ARBA" id="ARBA00023004"/>
    </source>
</evidence>
<keyword evidence="3" id="KW-0479">Metal-binding</keyword>
<evidence type="ECO:0000256" key="3">
    <source>
        <dbReference type="ARBA" id="ARBA00022723"/>
    </source>
</evidence>
<sequence>MTALQSTLTPYEALGGAPALHRLVTRFYELMDTLPEAYAVRKIHPESLAGSTQSLFEFLSGWFGGPALYIAKKGHPRLRMRHAPYVVDQRMRDEWMLCMTEALTEQVADPEMRDGLIHVFAQMADHLINTDGGSGCAAGTAHRTTHVA</sequence>
<dbReference type="Proteomes" id="UP000244902">
    <property type="component" value="Chromosome"/>
</dbReference>
<dbReference type="OrthoDB" id="9790913at2"/>
<dbReference type="PANTHER" id="PTHR47366:SF1">
    <property type="entry name" value="TWO-ON-TWO HEMOGLOBIN-3"/>
    <property type="match status" value="1"/>
</dbReference>
<dbReference type="AlphaFoldDB" id="A0A2U8H4U4"/>
<dbReference type="PANTHER" id="PTHR47366">
    <property type="entry name" value="TWO-ON-TWO HEMOGLOBIN-3"/>
    <property type="match status" value="1"/>
</dbReference>
<accession>A0A2U8H4U4</accession>
<protein>
    <submittedName>
        <fullName evidence="6">Globin</fullName>
    </submittedName>
</protein>
<dbReference type="SUPFAM" id="SSF46458">
    <property type="entry name" value="Globin-like"/>
    <property type="match status" value="1"/>
</dbReference>
<dbReference type="GO" id="GO:0005344">
    <property type="term" value="F:oxygen carrier activity"/>
    <property type="evidence" value="ECO:0007669"/>
    <property type="project" value="InterPro"/>
</dbReference>
<evidence type="ECO:0000313" key="7">
    <source>
        <dbReference type="Proteomes" id="UP000244902"/>
    </source>
</evidence>
<keyword evidence="1" id="KW-0813">Transport</keyword>
<dbReference type="InterPro" id="IPR009050">
    <property type="entry name" value="Globin-like_sf"/>
</dbReference>
<gene>
    <name evidence="6" type="ORF">CEW87_15440</name>
</gene>
<proteinExistence type="inferred from homology"/>
<dbReference type="GO" id="GO:0046872">
    <property type="term" value="F:metal ion binding"/>
    <property type="evidence" value="ECO:0007669"/>
    <property type="project" value="UniProtKB-KW"/>
</dbReference>